<sequence>MKRAAATMWCIKAATVKFMHRCPGAVLFAVAAALREDTHHELDQKTYFKTMNKSEVRGGARQAADGCVAAVSKLHPRAQETLKSGTDQDQIKVCAALFDVIRYYVCLTSTIYQQCLSHHHHLRHLRRFASAVMSSVAVWPCDQRLSHCRNSPGCEEAQNAQNPVRVRSRCGVECR</sequence>
<evidence type="ECO:0000313" key="1">
    <source>
        <dbReference type="EMBL" id="KAJ1202552.1"/>
    </source>
</evidence>
<gene>
    <name evidence="1" type="ORF">NDU88_006350</name>
</gene>
<name>A0AAV7VMI6_PLEWA</name>
<evidence type="ECO:0000313" key="2">
    <source>
        <dbReference type="Proteomes" id="UP001066276"/>
    </source>
</evidence>
<reference evidence="1" key="1">
    <citation type="journal article" date="2022" name="bioRxiv">
        <title>Sequencing and chromosome-scale assembly of the giantPleurodeles waltlgenome.</title>
        <authorList>
            <person name="Brown T."/>
            <person name="Elewa A."/>
            <person name="Iarovenko S."/>
            <person name="Subramanian E."/>
            <person name="Araus A.J."/>
            <person name="Petzold A."/>
            <person name="Susuki M."/>
            <person name="Suzuki K.-i.T."/>
            <person name="Hayashi T."/>
            <person name="Toyoda A."/>
            <person name="Oliveira C."/>
            <person name="Osipova E."/>
            <person name="Leigh N.D."/>
            <person name="Simon A."/>
            <person name="Yun M.H."/>
        </authorList>
    </citation>
    <scope>NUCLEOTIDE SEQUENCE</scope>
    <source>
        <strain evidence="1">20211129_DDA</strain>
        <tissue evidence="1">Liver</tissue>
    </source>
</reference>
<organism evidence="1 2">
    <name type="scientific">Pleurodeles waltl</name>
    <name type="common">Iberian ribbed newt</name>
    <dbReference type="NCBI Taxonomy" id="8319"/>
    <lineage>
        <taxon>Eukaryota</taxon>
        <taxon>Metazoa</taxon>
        <taxon>Chordata</taxon>
        <taxon>Craniata</taxon>
        <taxon>Vertebrata</taxon>
        <taxon>Euteleostomi</taxon>
        <taxon>Amphibia</taxon>
        <taxon>Batrachia</taxon>
        <taxon>Caudata</taxon>
        <taxon>Salamandroidea</taxon>
        <taxon>Salamandridae</taxon>
        <taxon>Pleurodelinae</taxon>
        <taxon>Pleurodeles</taxon>
    </lineage>
</organism>
<accession>A0AAV7VMI6</accession>
<protein>
    <submittedName>
        <fullName evidence="1">Uncharacterized protein</fullName>
    </submittedName>
</protein>
<dbReference type="EMBL" id="JANPWB010000003">
    <property type="protein sequence ID" value="KAJ1202552.1"/>
    <property type="molecule type" value="Genomic_DNA"/>
</dbReference>
<comment type="caution">
    <text evidence="1">The sequence shown here is derived from an EMBL/GenBank/DDBJ whole genome shotgun (WGS) entry which is preliminary data.</text>
</comment>
<proteinExistence type="predicted"/>
<dbReference type="Proteomes" id="UP001066276">
    <property type="component" value="Chromosome 2_1"/>
</dbReference>
<dbReference type="AlphaFoldDB" id="A0AAV7VMI6"/>
<keyword evidence="2" id="KW-1185">Reference proteome</keyword>